<proteinExistence type="predicted"/>
<accession>A0A6J4MQB8</accession>
<protein>
    <submittedName>
        <fullName evidence="1">Uncharacterized protein</fullName>
    </submittedName>
</protein>
<name>A0A6J4MQB8_9CYAN</name>
<sequence>MVRGTNRFGAIAVKDCSFINEPASLRPTVKPASLSSADILRAPYRRR</sequence>
<dbReference type="EMBL" id="CADCTZ010000777">
    <property type="protein sequence ID" value="CAA9365830.1"/>
    <property type="molecule type" value="Genomic_DNA"/>
</dbReference>
<dbReference type="AlphaFoldDB" id="A0A6J4MQB8"/>
<reference evidence="1" key="1">
    <citation type="submission" date="2020-02" db="EMBL/GenBank/DDBJ databases">
        <authorList>
            <person name="Meier V. D."/>
        </authorList>
    </citation>
    <scope>NUCLEOTIDE SEQUENCE</scope>
    <source>
        <strain evidence="1">AVDCRST_MAG84</strain>
    </source>
</reference>
<evidence type="ECO:0000313" key="1">
    <source>
        <dbReference type="EMBL" id="CAA9365830.1"/>
    </source>
</evidence>
<gene>
    <name evidence="1" type="ORF">AVDCRST_MAG84-3818</name>
</gene>
<organism evidence="1">
    <name type="scientific">uncultured Microcoleus sp</name>
    <dbReference type="NCBI Taxonomy" id="259945"/>
    <lineage>
        <taxon>Bacteria</taxon>
        <taxon>Bacillati</taxon>
        <taxon>Cyanobacteriota</taxon>
        <taxon>Cyanophyceae</taxon>
        <taxon>Oscillatoriophycideae</taxon>
        <taxon>Oscillatoriales</taxon>
        <taxon>Microcoleaceae</taxon>
        <taxon>Microcoleus</taxon>
        <taxon>environmental samples</taxon>
    </lineage>
</organism>